<proteinExistence type="predicted"/>
<name>A0A375GF39_9BURK</name>
<gene>
    <name evidence="2" type="ORF">CO2235_90270</name>
    <name evidence="1" type="ORF">JTE92_18395</name>
</gene>
<evidence type="ECO:0000313" key="2">
    <source>
        <dbReference type="EMBL" id="SPC17396.1"/>
    </source>
</evidence>
<keyword evidence="2" id="KW-0472">Membrane</keyword>
<evidence type="ECO:0000313" key="3">
    <source>
        <dbReference type="Proteomes" id="UP000623307"/>
    </source>
</evidence>
<reference evidence="1 3" key="2">
    <citation type="submission" date="2021-02" db="EMBL/GenBank/DDBJ databases">
        <title>Complete Genome Sequence of Cupriavidus oxalaticus Strain Ox1, a Soil Oxalate-Degrading Species.</title>
        <authorList>
            <person name="Palmieri F."/>
            <person name="Udriet P."/>
            <person name="Deuasquier M."/>
            <person name="Beaudoing E."/>
            <person name="Johnson S.L."/>
            <person name="Davenport K.W."/>
            <person name="Chain P.S."/>
            <person name="Bindschedler S."/>
            <person name="Junier P."/>
        </authorList>
    </citation>
    <scope>NUCLEOTIDE SEQUENCE [LARGE SCALE GENOMIC DNA]</scope>
    <source>
        <strain evidence="1 3">Ox1</strain>
    </source>
</reference>
<dbReference type="GeneID" id="303491525"/>
<accession>A0A375GF39</accession>
<dbReference type="OrthoDB" id="5432576at2"/>
<evidence type="ECO:0000313" key="1">
    <source>
        <dbReference type="EMBL" id="QRQ95425.1"/>
    </source>
</evidence>
<dbReference type="RefSeq" id="WP_063238571.1">
    <property type="nucleotide sequence ID" value="NZ_CP069810.1"/>
</dbReference>
<organism evidence="2">
    <name type="scientific">Cupriavidus oxalaticus</name>
    <dbReference type="NCBI Taxonomy" id="96344"/>
    <lineage>
        <taxon>Bacteria</taxon>
        <taxon>Pseudomonadati</taxon>
        <taxon>Pseudomonadota</taxon>
        <taxon>Betaproteobacteria</taxon>
        <taxon>Burkholderiales</taxon>
        <taxon>Burkholderiaceae</taxon>
        <taxon>Cupriavidus</taxon>
    </lineage>
</organism>
<protein>
    <submittedName>
        <fullName evidence="2">Transmembrane protein</fullName>
    </submittedName>
</protein>
<dbReference type="EMBL" id="CP069812">
    <property type="protein sequence ID" value="QRQ95425.1"/>
    <property type="molecule type" value="Genomic_DNA"/>
</dbReference>
<dbReference type="EMBL" id="OGUS01000131">
    <property type="protein sequence ID" value="SPC17396.1"/>
    <property type="molecule type" value="Genomic_DNA"/>
</dbReference>
<dbReference type="AlphaFoldDB" id="A0A375GF39"/>
<dbReference type="Proteomes" id="UP000623307">
    <property type="component" value="Chromosome 2"/>
</dbReference>
<keyword evidence="2" id="KW-0812">Transmembrane</keyword>
<reference evidence="2" key="1">
    <citation type="submission" date="2018-01" db="EMBL/GenBank/DDBJ databases">
        <authorList>
            <person name="Clerissi C."/>
        </authorList>
    </citation>
    <scope>NUCLEOTIDE SEQUENCE</scope>
    <source>
        <strain evidence="2">Cupriavidus oxalaticus LMG 2235</strain>
    </source>
</reference>
<keyword evidence="3" id="KW-1185">Reference proteome</keyword>
<dbReference type="Proteomes" id="UP000256862">
    <property type="component" value="Chromosome CO2235"/>
</dbReference>
<sequence length="131" mass="14551">MSITLAVGATTVTLSSALYWSDENNWAPVEQTAERTITGAMIISAAQRIGGRPITLEPADDESGWMRRDVIDQLRNWAAVAGQQMTLTLCGQERTVIWRHQDGGFEANPVVHYDDVVDTDNYLATLRLMEI</sequence>